<feature type="active site" evidence="6 7">
    <location>
        <position position="334"/>
    </location>
</feature>
<keyword evidence="6 8" id="KW-0597">Phosphoprotein</keyword>
<comment type="function">
    <text evidence="4">May play the central regulatory role in sporulation. It may be an element of the effector pathway responsible for the activation of sporulation genes in response to nutritional stress. Spo0A may act in concert with spo0H (a sigma factor) to control the expression of some genes that are critical to the sporulation process.</text>
</comment>
<evidence type="ECO:0000259" key="11">
    <source>
        <dbReference type="PROSITE" id="PS50122"/>
    </source>
</evidence>
<evidence type="ECO:0000259" key="10">
    <source>
        <dbReference type="PROSITE" id="PS50110"/>
    </source>
</evidence>
<evidence type="ECO:0000256" key="1">
    <source>
        <dbReference type="ARBA" id="ARBA00022490"/>
    </source>
</evidence>
<dbReference type="STRING" id="483218.BACPEC_01556"/>
<comment type="function">
    <text evidence="6">Involved in chemotaxis. Part of a chemotaxis signal transduction system that modulates chemotaxis in response to various stimuli. Catalyzes the demethylation of specific methylglutamate residues introduced into the chemoreceptors (methyl-accepting chemotaxis proteins or MCP) by CheR. Also mediates the irreversible deamidation of specific glutamine residues to glutamic acid.</text>
</comment>
<dbReference type="eggNOG" id="COG2201">
    <property type="taxonomic scope" value="Bacteria"/>
</dbReference>
<evidence type="ECO:0000256" key="9">
    <source>
        <dbReference type="SAM" id="MobiDB-lite"/>
    </source>
</evidence>
<protein>
    <recommendedName>
        <fullName evidence="6">Protein-glutamate methylesterase/protein-glutamine glutaminase</fullName>
        <ecNumber evidence="6">3.1.1.61</ecNumber>
        <ecNumber evidence="6">3.5.1.44</ecNumber>
    </recommendedName>
</protein>
<feature type="region of interest" description="Disordered" evidence="9">
    <location>
        <begin position="135"/>
        <end position="199"/>
    </location>
</feature>
<dbReference type="InterPro" id="IPR035909">
    <property type="entry name" value="CheB_C"/>
</dbReference>
<comment type="subcellular location">
    <subcellularLocation>
        <location evidence="6">Cytoplasm</location>
    </subcellularLocation>
</comment>
<dbReference type="Proteomes" id="UP000003136">
    <property type="component" value="Unassembled WGS sequence"/>
</dbReference>
<dbReference type="SUPFAM" id="SSF52738">
    <property type="entry name" value="Methylesterase CheB, C-terminal domain"/>
    <property type="match status" value="1"/>
</dbReference>
<reference evidence="12 13" key="2">
    <citation type="submission" date="2008-11" db="EMBL/GenBank/DDBJ databases">
        <authorList>
            <person name="Fulton L."/>
            <person name="Clifton S."/>
            <person name="Fulton B."/>
            <person name="Xu J."/>
            <person name="Minx P."/>
            <person name="Pepin K.H."/>
            <person name="Johnson M."/>
            <person name="Bhonagiri V."/>
            <person name="Nash W.E."/>
            <person name="Mardis E.R."/>
            <person name="Wilson R.K."/>
        </authorList>
    </citation>
    <scope>NUCLEOTIDE SEQUENCE [LARGE SCALE GENOMIC DNA]</scope>
    <source>
        <strain evidence="12 13">ATCC 43243</strain>
    </source>
</reference>
<dbReference type="InterPro" id="IPR001789">
    <property type="entry name" value="Sig_transdc_resp-reg_receiver"/>
</dbReference>
<comment type="domain">
    <text evidence="6">Contains a C-terminal catalytic domain, and an N-terminal region which modulates catalytic activity.</text>
</comment>
<comment type="catalytic activity">
    <reaction evidence="6">
        <text>L-glutaminyl-[protein] + H2O = L-glutamyl-[protein] + NH4(+)</text>
        <dbReference type="Rhea" id="RHEA:16441"/>
        <dbReference type="Rhea" id="RHEA-COMP:10207"/>
        <dbReference type="Rhea" id="RHEA-COMP:10208"/>
        <dbReference type="ChEBI" id="CHEBI:15377"/>
        <dbReference type="ChEBI" id="CHEBI:28938"/>
        <dbReference type="ChEBI" id="CHEBI:29973"/>
        <dbReference type="ChEBI" id="CHEBI:30011"/>
        <dbReference type="EC" id="3.5.1.44"/>
    </reaction>
</comment>
<feature type="compositionally biased region" description="Polar residues" evidence="9">
    <location>
        <begin position="172"/>
        <end position="181"/>
    </location>
</feature>
<dbReference type="PROSITE" id="PS50122">
    <property type="entry name" value="CHEB"/>
    <property type="match status" value="1"/>
</dbReference>
<comment type="catalytic activity">
    <reaction evidence="5 6">
        <text>[protein]-L-glutamate 5-O-methyl ester + H2O = L-glutamyl-[protein] + methanol + H(+)</text>
        <dbReference type="Rhea" id="RHEA:23236"/>
        <dbReference type="Rhea" id="RHEA-COMP:10208"/>
        <dbReference type="Rhea" id="RHEA-COMP:10311"/>
        <dbReference type="ChEBI" id="CHEBI:15377"/>
        <dbReference type="ChEBI" id="CHEBI:15378"/>
        <dbReference type="ChEBI" id="CHEBI:17790"/>
        <dbReference type="ChEBI" id="CHEBI:29973"/>
        <dbReference type="ChEBI" id="CHEBI:82795"/>
        <dbReference type="EC" id="3.1.1.61"/>
    </reaction>
</comment>
<keyword evidence="3 6" id="KW-0378">Hydrolase</keyword>
<evidence type="ECO:0000256" key="7">
    <source>
        <dbReference type="PROSITE-ProRule" id="PRU00050"/>
    </source>
</evidence>
<evidence type="ECO:0000313" key="12">
    <source>
        <dbReference type="EMBL" id="EEC57068.1"/>
    </source>
</evidence>
<evidence type="ECO:0000256" key="2">
    <source>
        <dbReference type="ARBA" id="ARBA00022500"/>
    </source>
</evidence>
<evidence type="ECO:0000256" key="3">
    <source>
        <dbReference type="ARBA" id="ARBA00022801"/>
    </source>
</evidence>
<dbReference type="GO" id="GO:0005737">
    <property type="term" value="C:cytoplasm"/>
    <property type="evidence" value="ECO:0007669"/>
    <property type="project" value="UniProtKB-SubCell"/>
</dbReference>
<dbReference type="InterPro" id="IPR000673">
    <property type="entry name" value="Sig_transdc_resp-reg_Me-estase"/>
</dbReference>
<dbReference type="Pfam" id="PF00072">
    <property type="entry name" value="Response_reg"/>
    <property type="match status" value="1"/>
</dbReference>
<dbReference type="HOGENOM" id="CLU_000445_51_0_9"/>
<keyword evidence="1 6" id="KW-0963">Cytoplasm</keyword>
<feature type="modified residue" description="4-aspartylphosphate" evidence="6 8">
    <location>
        <position position="57"/>
    </location>
</feature>
<dbReference type="AlphaFoldDB" id="B7ATT4"/>
<dbReference type="EC" id="3.1.1.61" evidence="6"/>
<feature type="active site" evidence="6 7">
    <location>
        <position position="238"/>
    </location>
</feature>
<dbReference type="PROSITE" id="PS50110">
    <property type="entry name" value="RESPONSE_REGULATORY"/>
    <property type="match status" value="1"/>
</dbReference>
<dbReference type="InterPro" id="IPR011006">
    <property type="entry name" value="CheY-like_superfamily"/>
</dbReference>
<name>B7ATT4_9FIRM</name>
<proteinExistence type="inferred from homology"/>
<feature type="compositionally biased region" description="Polar residues" evidence="9">
    <location>
        <begin position="153"/>
        <end position="164"/>
    </location>
</feature>
<evidence type="ECO:0000313" key="13">
    <source>
        <dbReference type="Proteomes" id="UP000003136"/>
    </source>
</evidence>
<dbReference type="PANTHER" id="PTHR42872">
    <property type="entry name" value="PROTEIN-GLUTAMATE METHYLESTERASE/PROTEIN-GLUTAMINE GLUTAMINASE"/>
    <property type="match status" value="1"/>
</dbReference>
<dbReference type="NCBIfam" id="NF001965">
    <property type="entry name" value="PRK00742.1"/>
    <property type="match status" value="1"/>
</dbReference>
<keyword evidence="2 6" id="KW-0145">Chemotaxis</keyword>
<dbReference type="CDD" id="cd16432">
    <property type="entry name" value="CheB_Rec"/>
    <property type="match status" value="1"/>
</dbReference>
<dbReference type="GO" id="GO:0008984">
    <property type="term" value="F:protein-glutamate methylesterase activity"/>
    <property type="evidence" value="ECO:0007669"/>
    <property type="project" value="UniProtKB-UniRule"/>
</dbReference>
<keyword evidence="13" id="KW-1185">Reference proteome</keyword>
<gene>
    <name evidence="6" type="primary">cheB</name>
    <name evidence="12" type="ORF">BACPEC_01556</name>
</gene>
<feature type="active site" evidence="6 7">
    <location>
        <position position="211"/>
    </location>
</feature>
<dbReference type="GO" id="GO:0050568">
    <property type="term" value="F:protein-glutamine glutaminase activity"/>
    <property type="evidence" value="ECO:0007669"/>
    <property type="project" value="UniProtKB-UniRule"/>
</dbReference>
<dbReference type="Gene3D" id="3.40.50.2300">
    <property type="match status" value="1"/>
</dbReference>
<dbReference type="PIRSF" id="PIRSF000876">
    <property type="entry name" value="RR_chemtxs_CheB"/>
    <property type="match status" value="1"/>
</dbReference>
<dbReference type="EC" id="3.5.1.44" evidence="6"/>
<sequence>MAKKILLIDDSALMRRVISDIINSGGDYEVADIARDGVEGFEKIVSNPSLYDAIIMDINMPRMNGIELLRELHNNHIEQTVIVVSTVAKEGAKETIQALEYGAFDFVTKPENYFETKGEAFRNQIHAMLDAATSSRPSAAKAAQAPARPVRTTIHQPAGTTVSGASRPASRIATSPATSRVGTPDSVIRPDEGRAKGVKSGRKKLVALACSTGGPKSLQQVIPYLPENLDAGVVLVQHMPKGFTSSLAQRLNELSHVTVKEAEEGDVIRKGWVYIAPGGRHIRVDSKGTDYVIRLSDEDPVEGLRPCANIMYDSLTKSRFDEITCVVLTGMGADGTKGIKNLKDAGRPIHVIGQDEQSCVVYGMPKALAQAGLTDEVVPLNQIADAITKNVGVL</sequence>
<dbReference type="SUPFAM" id="SSF52172">
    <property type="entry name" value="CheY-like"/>
    <property type="match status" value="1"/>
</dbReference>
<dbReference type="GO" id="GO:0000156">
    <property type="term" value="F:phosphorelay response regulator activity"/>
    <property type="evidence" value="ECO:0007669"/>
    <property type="project" value="InterPro"/>
</dbReference>
<dbReference type="Pfam" id="PF01339">
    <property type="entry name" value="CheB_methylest"/>
    <property type="match status" value="1"/>
</dbReference>
<dbReference type="EMBL" id="ABVQ01000036">
    <property type="protein sequence ID" value="EEC57068.1"/>
    <property type="molecule type" value="Genomic_DNA"/>
</dbReference>
<dbReference type="HAMAP" id="MF_00099">
    <property type="entry name" value="CheB_chemtxs"/>
    <property type="match status" value="1"/>
</dbReference>
<comment type="PTM">
    <text evidence="6">Phosphorylated by CheA. Phosphorylation of the N-terminal regulatory domain activates the methylesterase activity.</text>
</comment>
<accession>B7ATT4</accession>
<dbReference type="GO" id="GO:0006935">
    <property type="term" value="P:chemotaxis"/>
    <property type="evidence" value="ECO:0007669"/>
    <property type="project" value="UniProtKB-UniRule"/>
</dbReference>
<evidence type="ECO:0000256" key="5">
    <source>
        <dbReference type="ARBA" id="ARBA00048267"/>
    </source>
</evidence>
<dbReference type="PANTHER" id="PTHR42872:SF6">
    <property type="entry name" value="PROTEIN-GLUTAMATE METHYLESTERASE_PROTEIN-GLUTAMINE GLUTAMINASE"/>
    <property type="match status" value="1"/>
</dbReference>
<feature type="domain" description="CheB-type methylesterase" evidence="11">
    <location>
        <begin position="190"/>
        <end position="394"/>
    </location>
</feature>
<evidence type="ECO:0000256" key="6">
    <source>
        <dbReference type="HAMAP-Rule" id="MF_00099"/>
    </source>
</evidence>
<organism evidence="12 13">
    <name type="scientific">[Bacteroides] pectinophilus ATCC 43243</name>
    <dbReference type="NCBI Taxonomy" id="483218"/>
    <lineage>
        <taxon>Bacteria</taxon>
        <taxon>Bacillati</taxon>
        <taxon>Bacillota</taxon>
        <taxon>Clostridia</taxon>
        <taxon>Eubacteriales</taxon>
    </lineage>
</organism>
<evidence type="ECO:0000256" key="8">
    <source>
        <dbReference type="PROSITE-ProRule" id="PRU00169"/>
    </source>
</evidence>
<feature type="compositionally biased region" description="Low complexity" evidence="9">
    <location>
        <begin position="135"/>
        <end position="151"/>
    </location>
</feature>
<dbReference type="CDD" id="cd17541">
    <property type="entry name" value="REC_CheB-like"/>
    <property type="match status" value="1"/>
</dbReference>
<dbReference type="SMART" id="SM00448">
    <property type="entry name" value="REC"/>
    <property type="match status" value="1"/>
</dbReference>
<feature type="domain" description="Response regulatory" evidence="10">
    <location>
        <begin position="4"/>
        <end position="124"/>
    </location>
</feature>
<evidence type="ECO:0000256" key="4">
    <source>
        <dbReference type="ARBA" id="ARBA00024867"/>
    </source>
</evidence>
<comment type="similarity">
    <text evidence="6">Belongs to the CheB family.</text>
</comment>
<dbReference type="Gene3D" id="3.40.50.180">
    <property type="entry name" value="Methylesterase CheB, C-terminal domain"/>
    <property type="match status" value="1"/>
</dbReference>
<reference evidence="12 13" key="1">
    <citation type="submission" date="2008-11" db="EMBL/GenBank/DDBJ databases">
        <title>Draft genome sequence of Bacteroides pectinophilus (ATCC 43243).</title>
        <authorList>
            <person name="Sudarsanam P."/>
            <person name="Ley R."/>
            <person name="Guruge J."/>
            <person name="Turnbaugh P.J."/>
            <person name="Mahowald M."/>
            <person name="Liep D."/>
            <person name="Gordon J."/>
        </authorList>
    </citation>
    <scope>NUCLEOTIDE SEQUENCE [LARGE SCALE GENOMIC DNA]</scope>
    <source>
        <strain evidence="12 13">ATCC 43243</strain>
    </source>
</reference>
<dbReference type="InterPro" id="IPR008248">
    <property type="entry name" value="CheB-like"/>
</dbReference>